<dbReference type="InterPro" id="IPR009575">
    <property type="entry name" value="MNSV_P7B"/>
</dbReference>
<feature type="transmembrane region" description="Helical" evidence="1">
    <location>
        <begin position="12"/>
        <end position="34"/>
    </location>
</feature>
<reference evidence="2 3" key="1">
    <citation type="submission" date="2020-01" db="EMBL/GenBank/DDBJ databases">
        <title>Insect and environment-associated Actinomycetes.</title>
        <authorList>
            <person name="Currrie C."/>
            <person name="Chevrette M."/>
            <person name="Carlson C."/>
            <person name="Stubbendieck R."/>
            <person name="Wendt-Pienkowski E."/>
        </authorList>
    </citation>
    <scope>NUCLEOTIDE SEQUENCE [LARGE SCALE GENOMIC DNA]</scope>
    <source>
        <strain evidence="2 3">SID7903</strain>
    </source>
</reference>
<keyword evidence="1" id="KW-1133">Transmembrane helix</keyword>
<dbReference type="EMBL" id="JAAGMS010000297">
    <property type="protein sequence ID" value="NEC01599.1"/>
    <property type="molecule type" value="Genomic_DNA"/>
</dbReference>
<keyword evidence="1" id="KW-0472">Membrane</keyword>
<dbReference type="Proteomes" id="UP000470951">
    <property type="component" value="Unassembled WGS sequence"/>
</dbReference>
<protein>
    <submittedName>
        <fullName evidence="2">Uncharacterized protein</fullName>
    </submittedName>
</protein>
<comment type="caution">
    <text evidence="2">The sequence shown here is derived from an EMBL/GenBank/DDBJ whole genome shotgun (WGS) entry which is preliminary data.</text>
</comment>
<accession>A0A7K3RHC8</accession>
<evidence type="ECO:0000313" key="3">
    <source>
        <dbReference type="Proteomes" id="UP000470951"/>
    </source>
</evidence>
<evidence type="ECO:0000256" key="1">
    <source>
        <dbReference type="SAM" id="Phobius"/>
    </source>
</evidence>
<organism evidence="2 3">
    <name type="scientific">Streptomyces anulatus</name>
    <name type="common">Streptomyces chrysomallus</name>
    <dbReference type="NCBI Taxonomy" id="1892"/>
    <lineage>
        <taxon>Bacteria</taxon>
        <taxon>Bacillati</taxon>
        <taxon>Actinomycetota</taxon>
        <taxon>Actinomycetes</taxon>
        <taxon>Kitasatosporales</taxon>
        <taxon>Streptomycetaceae</taxon>
        <taxon>Streptomyces</taxon>
    </lineage>
</organism>
<sequence length="60" mass="6991">MRRASRHADWRAFLLLFIAFVVWLLSSIAVQWFVVSEHFGGHQWDDSSVRTEYAVSPTPI</sequence>
<gene>
    <name evidence="2" type="ORF">G3I58_27010</name>
</gene>
<proteinExistence type="predicted"/>
<evidence type="ECO:0000313" key="2">
    <source>
        <dbReference type="EMBL" id="NEC01599.1"/>
    </source>
</evidence>
<dbReference type="Pfam" id="PF06692">
    <property type="entry name" value="MNSV_P7B"/>
    <property type="match status" value="1"/>
</dbReference>
<name>A0A7K3RHC8_STRAQ</name>
<dbReference type="AlphaFoldDB" id="A0A7K3RHC8"/>
<keyword evidence="1" id="KW-0812">Transmembrane</keyword>